<dbReference type="RefSeq" id="WP_197012745.1">
    <property type="nucleotide sequence ID" value="NZ_BAABES010000032.1"/>
</dbReference>
<keyword evidence="2" id="KW-1185">Reference proteome</keyword>
<reference evidence="1" key="1">
    <citation type="submission" date="2020-11" db="EMBL/GenBank/DDBJ databases">
        <title>Sequencing the genomes of 1000 actinobacteria strains.</title>
        <authorList>
            <person name="Klenk H.-P."/>
        </authorList>
    </citation>
    <scope>NUCLEOTIDE SEQUENCE</scope>
    <source>
        <strain evidence="1">DSM 43175</strain>
    </source>
</reference>
<dbReference type="AlphaFoldDB" id="A0A931DK96"/>
<dbReference type="Pfam" id="PF21997">
    <property type="entry name" value="DUF6928"/>
    <property type="match status" value="1"/>
</dbReference>
<dbReference type="InterPro" id="IPR053847">
    <property type="entry name" value="DUF6928"/>
</dbReference>
<gene>
    <name evidence="1" type="ORF">IW256_004377</name>
</gene>
<accession>A0A931DK96</accession>
<sequence length="206" mass="22305">MGWSVALACASAGEPAEVFRPGLVPDPDPEAAASLARGLYPAATLGQTGDTVLDFALWPYEDELFVGVFDRALLVCDRRLFCLDDDARRIADTIAAALPGARCGVLVLHSVISGCWFRWYDAGELRRDVFVTAEDGVVVDQGERLAAEGPFWKPVDDGAPDVPLPFDPERFGLALAEAHMFGRGIAERGGDGFLPLELPLRRFKIC</sequence>
<name>A0A931DK96_9ACTN</name>
<dbReference type="Proteomes" id="UP000614047">
    <property type="component" value="Unassembled WGS sequence"/>
</dbReference>
<protein>
    <submittedName>
        <fullName evidence="1">Uncharacterized protein</fullName>
    </submittedName>
</protein>
<proteinExistence type="predicted"/>
<dbReference type="EMBL" id="JADOUA010000001">
    <property type="protein sequence ID" value="MBG6090264.1"/>
    <property type="molecule type" value="Genomic_DNA"/>
</dbReference>
<evidence type="ECO:0000313" key="1">
    <source>
        <dbReference type="EMBL" id="MBG6090264.1"/>
    </source>
</evidence>
<comment type="caution">
    <text evidence="1">The sequence shown here is derived from an EMBL/GenBank/DDBJ whole genome shotgun (WGS) entry which is preliminary data.</text>
</comment>
<organism evidence="1 2">
    <name type="scientific">Actinomadura viridis</name>
    <dbReference type="NCBI Taxonomy" id="58110"/>
    <lineage>
        <taxon>Bacteria</taxon>
        <taxon>Bacillati</taxon>
        <taxon>Actinomycetota</taxon>
        <taxon>Actinomycetes</taxon>
        <taxon>Streptosporangiales</taxon>
        <taxon>Thermomonosporaceae</taxon>
        <taxon>Actinomadura</taxon>
    </lineage>
</organism>
<evidence type="ECO:0000313" key="2">
    <source>
        <dbReference type="Proteomes" id="UP000614047"/>
    </source>
</evidence>